<dbReference type="EMBL" id="JAKTTI010000004">
    <property type="protein sequence ID" value="MCH1624568.1"/>
    <property type="molecule type" value="Genomic_DNA"/>
</dbReference>
<sequence length="88" mass="9921">MKRLLIFLFALLPIVGCSQIDKVIVYKIEAFSETDESAKISYTDPNTIKEIRHAFKKAQRVASISIPFLISFFAISSSEYCSNVLLNS</sequence>
<keyword evidence="2" id="KW-1185">Reference proteome</keyword>
<accession>A0AAW5DX01</accession>
<protein>
    <recommendedName>
        <fullName evidence="3">Lipoprotein</fullName>
    </recommendedName>
</protein>
<proteinExistence type="predicted"/>
<dbReference type="AlphaFoldDB" id="A0AAW5DX01"/>
<organism evidence="1 2">
    <name type="scientific">Fredinandcohnia quinoae</name>
    <dbReference type="NCBI Taxonomy" id="2918902"/>
    <lineage>
        <taxon>Bacteria</taxon>
        <taxon>Bacillati</taxon>
        <taxon>Bacillota</taxon>
        <taxon>Bacilli</taxon>
        <taxon>Bacillales</taxon>
        <taxon>Bacillaceae</taxon>
        <taxon>Fredinandcohnia</taxon>
    </lineage>
</organism>
<evidence type="ECO:0000313" key="2">
    <source>
        <dbReference type="Proteomes" id="UP001431131"/>
    </source>
</evidence>
<evidence type="ECO:0000313" key="1">
    <source>
        <dbReference type="EMBL" id="MCH1624568.1"/>
    </source>
</evidence>
<gene>
    <name evidence="1" type="ORF">MJG50_04450</name>
</gene>
<comment type="caution">
    <text evidence="1">The sequence shown here is derived from an EMBL/GenBank/DDBJ whole genome shotgun (WGS) entry which is preliminary data.</text>
</comment>
<dbReference type="Proteomes" id="UP001431131">
    <property type="component" value="Unassembled WGS sequence"/>
</dbReference>
<name>A0AAW5DX01_9BACI</name>
<dbReference type="RefSeq" id="WP_240253107.1">
    <property type="nucleotide sequence ID" value="NZ_JAKTTI010000004.1"/>
</dbReference>
<reference evidence="1" key="1">
    <citation type="submission" date="2022-02" db="EMBL/GenBank/DDBJ databases">
        <title>Fredinandcohnia quinoae sp. nov. isolated from Chenopodium quinoa seeds.</title>
        <authorList>
            <person name="Saati-Santamaria Z."/>
            <person name="Flores-Felix J.D."/>
            <person name="Igual J.M."/>
            <person name="Velazquez E."/>
            <person name="Garcia-Fraile P."/>
            <person name="Martinez-Molina E."/>
        </authorList>
    </citation>
    <scope>NUCLEOTIDE SEQUENCE</scope>
    <source>
        <strain evidence="1">SECRCQ15</strain>
    </source>
</reference>
<evidence type="ECO:0008006" key="3">
    <source>
        <dbReference type="Google" id="ProtNLM"/>
    </source>
</evidence>